<dbReference type="EMBL" id="FOHB01000001">
    <property type="protein sequence ID" value="SER79936.1"/>
    <property type="molecule type" value="Genomic_DNA"/>
</dbReference>
<dbReference type="RefSeq" id="WP_091756252.1">
    <property type="nucleotide sequence ID" value="NZ_FOHB01000001.1"/>
</dbReference>
<accession>A0A1H9S4E7</accession>
<keyword evidence="3" id="KW-1185">Reference proteome</keyword>
<evidence type="ECO:0000256" key="1">
    <source>
        <dbReference type="SAM" id="MobiDB-lite"/>
    </source>
</evidence>
<evidence type="ECO:0000313" key="2">
    <source>
        <dbReference type="EMBL" id="SER79936.1"/>
    </source>
</evidence>
<gene>
    <name evidence="2" type="ORF">SAMN05216199_1257</name>
</gene>
<dbReference type="Proteomes" id="UP000199019">
    <property type="component" value="Unassembled WGS sequence"/>
</dbReference>
<dbReference type="STRING" id="587636.SAMN05216199_1257"/>
<organism evidence="2 3">
    <name type="scientific">Pedococcus cremeus</name>
    <dbReference type="NCBI Taxonomy" id="587636"/>
    <lineage>
        <taxon>Bacteria</taxon>
        <taxon>Bacillati</taxon>
        <taxon>Actinomycetota</taxon>
        <taxon>Actinomycetes</taxon>
        <taxon>Micrococcales</taxon>
        <taxon>Intrasporangiaceae</taxon>
        <taxon>Pedococcus</taxon>
    </lineage>
</organism>
<dbReference type="AlphaFoldDB" id="A0A1H9S4E7"/>
<name>A0A1H9S4E7_9MICO</name>
<reference evidence="3" key="1">
    <citation type="submission" date="2016-10" db="EMBL/GenBank/DDBJ databases">
        <authorList>
            <person name="Varghese N."/>
            <person name="Submissions S."/>
        </authorList>
    </citation>
    <scope>NUCLEOTIDE SEQUENCE [LARGE SCALE GENOMIC DNA]</scope>
    <source>
        <strain evidence="3">CGMCC 1.6963</strain>
    </source>
</reference>
<feature type="region of interest" description="Disordered" evidence="1">
    <location>
        <begin position="82"/>
        <end position="106"/>
    </location>
</feature>
<sequence length="151" mass="16705">MIDTNPTPPPMKHRADCPGADLSHRIGEKGDRVWWCNGCRYFAIEYLAEDGVPKCGRCGGRRQATKRLCAKCAKAGIQAQSEAQAADTAETEAAKPQTATSTAHRYRCREHHDQVVTWKGKGCQPCTRAARTPRRRSNNSTDFLEFAGETP</sequence>
<protein>
    <submittedName>
        <fullName evidence="2">Uncharacterized protein</fullName>
    </submittedName>
</protein>
<proteinExistence type="predicted"/>
<feature type="region of interest" description="Disordered" evidence="1">
    <location>
        <begin position="124"/>
        <end position="151"/>
    </location>
</feature>
<evidence type="ECO:0000313" key="3">
    <source>
        <dbReference type="Proteomes" id="UP000199019"/>
    </source>
</evidence>